<dbReference type="InterPro" id="IPR005224">
    <property type="entry name" value="SfsA"/>
</dbReference>
<dbReference type="Gene3D" id="2.40.50.580">
    <property type="match status" value="1"/>
</dbReference>
<dbReference type="Pfam" id="PF17746">
    <property type="entry name" value="SfsA_N"/>
    <property type="match status" value="1"/>
</dbReference>
<keyword evidence="5" id="KW-1185">Reference proteome</keyword>
<dbReference type="GO" id="GO:0003677">
    <property type="term" value="F:DNA binding"/>
    <property type="evidence" value="ECO:0007669"/>
    <property type="project" value="InterPro"/>
</dbReference>
<comment type="similarity">
    <text evidence="1">Belongs to the SfsA family.</text>
</comment>
<dbReference type="NCBIfam" id="TIGR00230">
    <property type="entry name" value="sfsA"/>
    <property type="match status" value="1"/>
</dbReference>
<dbReference type="Pfam" id="PF03749">
    <property type="entry name" value="SfsA"/>
    <property type="match status" value="1"/>
</dbReference>
<evidence type="ECO:0000259" key="2">
    <source>
        <dbReference type="Pfam" id="PF03749"/>
    </source>
</evidence>
<sequence>MLYREPLTSGTFVRREKRYSVLVRLPDGQEVWAHSPNPGRLLSCLESPGTPVYLSSVPEREKNPPKYRFRVEQSEPLPGVRVGINPLLANKLAEEVIHEKLHPALAGASLLAREVRFGAESRVDFLLEMKGKKLFLEVKSVTFREEDAGLFPDAVSERASRHLEELEKCLGNGDLAAILFIVQRSDVNYVLPADRIDPHYGKVFRKAIANGVMAFAMRVSPQLNGLYPEIPLEVRSHNS</sequence>
<dbReference type="AlphaFoldDB" id="A0A059XZF3"/>
<evidence type="ECO:0000256" key="1">
    <source>
        <dbReference type="HAMAP-Rule" id="MF_00095"/>
    </source>
</evidence>
<dbReference type="EMBL" id="CP007243">
    <property type="protein sequence ID" value="AIA30602.1"/>
    <property type="molecule type" value="Genomic_DNA"/>
</dbReference>
<dbReference type="PANTHER" id="PTHR30545:SF2">
    <property type="entry name" value="SUGAR FERMENTATION STIMULATION PROTEIN A"/>
    <property type="match status" value="1"/>
</dbReference>
<dbReference type="InterPro" id="IPR040452">
    <property type="entry name" value="SfsA_C"/>
</dbReference>
<proteinExistence type="inferred from homology"/>
<dbReference type="HOGENOM" id="CLU_052299_2_0_0"/>
<accession>A0A059XZF3</accession>
<evidence type="ECO:0000313" key="4">
    <source>
        <dbReference type="EMBL" id="AIA30602.1"/>
    </source>
</evidence>
<dbReference type="RefSeq" id="WP_038505395.1">
    <property type="nucleotide sequence ID" value="NZ_CP007243.1"/>
</dbReference>
<organism evidence="4 5">
    <name type="scientific">Leptospirillum ferriphilum YSK</name>
    <dbReference type="NCBI Taxonomy" id="1441628"/>
    <lineage>
        <taxon>Bacteria</taxon>
        <taxon>Pseudomonadati</taxon>
        <taxon>Nitrospirota</taxon>
        <taxon>Nitrospiria</taxon>
        <taxon>Nitrospirales</taxon>
        <taxon>Nitrospiraceae</taxon>
        <taxon>Leptospirillum</taxon>
    </lineage>
</organism>
<dbReference type="OrthoDB" id="9802365at2"/>
<protein>
    <recommendedName>
        <fullName evidence="1">Sugar fermentation stimulation protein homolog</fullName>
    </recommendedName>
</protein>
<dbReference type="Gene3D" id="3.40.1350.60">
    <property type="match status" value="1"/>
</dbReference>
<reference evidence="5" key="1">
    <citation type="submission" date="2014-02" db="EMBL/GenBank/DDBJ databases">
        <title>Complete genome sequence and comparative genomic analysis of the nitrogen-fixing bacterium Leptospirillum ferriphilum YSK.</title>
        <authorList>
            <person name="Guo X."/>
            <person name="Yin H."/>
            <person name="Liang Y."/>
            <person name="Hu Q."/>
            <person name="Ma L."/>
            <person name="Xiao Y."/>
            <person name="Zhang X."/>
            <person name="Qiu G."/>
            <person name="Liu X."/>
        </authorList>
    </citation>
    <scope>NUCLEOTIDE SEQUENCE [LARGE SCALE GENOMIC DNA]</scope>
    <source>
        <strain evidence="5">YSK</strain>
    </source>
</reference>
<evidence type="ECO:0000259" key="3">
    <source>
        <dbReference type="Pfam" id="PF17746"/>
    </source>
</evidence>
<reference evidence="4 5" key="2">
    <citation type="journal article" date="2015" name="Biomed. Res. Int.">
        <title>Effects of Arsenite Resistance on the Growth and Functional Gene Expression of Leptospirillum ferriphilum and Acidithiobacillus thiooxidans in Pure Culture and Coculture.</title>
        <authorList>
            <person name="Jiang H."/>
            <person name="Liang Y."/>
            <person name="Yin H."/>
            <person name="Xiao Y."/>
            <person name="Guo X."/>
            <person name="Xu Y."/>
            <person name="Hu Q."/>
            <person name="Liu H."/>
            <person name="Liu X."/>
        </authorList>
    </citation>
    <scope>NUCLEOTIDE SEQUENCE [LARGE SCALE GENOMIC DNA]</scope>
    <source>
        <strain evidence="4 5">YSK</strain>
    </source>
</reference>
<feature type="domain" description="Sugar fermentation stimulation protein C-terminal" evidence="2">
    <location>
        <begin position="88"/>
        <end position="221"/>
    </location>
</feature>
<dbReference type="HAMAP" id="MF_00095">
    <property type="entry name" value="SfsA"/>
    <property type="match status" value="1"/>
</dbReference>
<dbReference type="PANTHER" id="PTHR30545">
    <property type="entry name" value="SUGAR FERMENTATION STIMULATION PROTEIN A"/>
    <property type="match status" value="1"/>
</dbReference>
<evidence type="ECO:0000313" key="5">
    <source>
        <dbReference type="Proteomes" id="UP000027059"/>
    </source>
</evidence>
<feature type="domain" description="SfsA N-terminal OB" evidence="3">
    <location>
        <begin position="13"/>
        <end position="73"/>
    </location>
</feature>
<name>A0A059XZF3_9BACT</name>
<dbReference type="CDD" id="cd22359">
    <property type="entry name" value="SfsA-like_bacterial"/>
    <property type="match status" value="1"/>
</dbReference>
<dbReference type="Proteomes" id="UP000027059">
    <property type="component" value="Chromosome"/>
</dbReference>
<dbReference type="InterPro" id="IPR041465">
    <property type="entry name" value="SfsA_N"/>
</dbReference>
<dbReference type="KEGG" id="lfp:Y981_07135"/>
<gene>
    <name evidence="1" type="primary">sfsA</name>
    <name evidence="4" type="ORF">Y981_07135</name>
</gene>